<evidence type="ECO:0000313" key="1">
    <source>
        <dbReference type="EMBL" id="KPJ64374.1"/>
    </source>
</evidence>
<proteinExistence type="predicted"/>
<dbReference type="SUPFAM" id="SSF55486">
    <property type="entry name" value="Metalloproteases ('zincins'), catalytic domain"/>
    <property type="match status" value="1"/>
</dbReference>
<comment type="caution">
    <text evidence="1">The sequence shown here is derived from an EMBL/GenBank/DDBJ whole genome shotgun (WGS) entry which is preliminary data.</text>
</comment>
<feature type="non-terminal residue" evidence="1">
    <location>
        <position position="1"/>
    </location>
</feature>
<evidence type="ECO:0000313" key="2">
    <source>
        <dbReference type="Proteomes" id="UP000052020"/>
    </source>
</evidence>
<gene>
    <name evidence="1" type="ORF">AMK68_01740</name>
</gene>
<dbReference type="Proteomes" id="UP000052020">
    <property type="component" value="Unassembled WGS sequence"/>
</dbReference>
<dbReference type="EMBL" id="LIZY01000029">
    <property type="protein sequence ID" value="KPJ64374.1"/>
    <property type="molecule type" value="Genomic_DNA"/>
</dbReference>
<name>A0A0S7XPS4_9BACT</name>
<organism evidence="1 2">
    <name type="scientific">candidate division KD3-62 bacterium DG_56</name>
    <dbReference type="NCBI Taxonomy" id="1704032"/>
    <lineage>
        <taxon>Bacteria</taxon>
        <taxon>candidate division KD3-62</taxon>
    </lineage>
</organism>
<reference evidence="1 2" key="1">
    <citation type="journal article" date="2015" name="Microbiome">
        <title>Genomic resolution of linkages in carbon, nitrogen, and sulfur cycling among widespread estuary sediment bacteria.</title>
        <authorList>
            <person name="Baker B.J."/>
            <person name="Lazar C.S."/>
            <person name="Teske A.P."/>
            <person name="Dick G.J."/>
        </authorList>
    </citation>
    <scope>NUCLEOTIDE SEQUENCE [LARGE SCALE GENOMIC DNA]</scope>
    <source>
        <strain evidence="1">DG_56</strain>
    </source>
</reference>
<accession>A0A0S7XPS4</accession>
<sequence>FDYLVETETWLTSVLVDNDYGDFLDLAGFMNLWFLRRYAAKLLYELELHRGAAFDAAPERYRDRLSAALGVQIWPEDYLFDVDDGFYCAAYLRAWALERQLRRRLKSDHGEAWFASRAAGETLRALWRRGQEPTADEIAREIGDKGIEFGYLIEDLLDSR</sequence>
<protein>
    <submittedName>
        <fullName evidence="1">Uncharacterized protein</fullName>
    </submittedName>
</protein>
<dbReference type="AlphaFoldDB" id="A0A0S7XPS4"/>